<dbReference type="Gene3D" id="2.60.40.420">
    <property type="entry name" value="Cupredoxins - blue copper proteins"/>
    <property type="match status" value="3"/>
</dbReference>
<accession>A0A5C3MVB8</accession>
<evidence type="ECO:0000256" key="2">
    <source>
        <dbReference type="ARBA" id="ARBA00022723"/>
    </source>
</evidence>
<protein>
    <submittedName>
        <fullName evidence="11">A fully functional laccase from the Ligninolytic fungus Pycnoporus Cinnabarinus</fullName>
    </submittedName>
</protein>
<dbReference type="InterPro" id="IPR011706">
    <property type="entry name" value="Cu-oxidase_C"/>
</dbReference>
<dbReference type="InterPro" id="IPR033138">
    <property type="entry name" value="Cu_oxidase_CS"/>
</dbReference>
<dbReference type="InterPro" id="IPR008972">
    <property type="entry name" value="Cupredoxin"/>
</dbReference>
<dbReference type="Pfam" id="PF07732">
    <property type="entry name" value="Cu-oxidase_3"/>
    <property type="match status" value="1"/>
</dbReference>
<organism evidence="11 12">
    <name type="scientific">Heliocybe sulcata</name>
    <dbReference type="NCBI Taxonomy" id="5364"/>
    <lineage>
        <taxon>Eukaryota</taxon>
        <taxon>Fungi</taxon>
        <taxon>Dikarya</taxon>
        <taxon>Basidiomycota</taxon>
        <taxon>Agaricomycotina</taxon>
        <taxon>Agaricomycetes</taxon>
        <taxon>Gloeophyllales</taxon>
        <taxon>Gloeophyllaceae</taxon>
        <taxon>Heliocybe</taxon>
    </lineage>
</organism>
<reference evidence="11 12" key="1">
    <citation type="journal article" date="2019" name="Nat. Ecol. Evol.">
        <title>Megaphylogeny resolves global patterns of mushroom evolution.</title>
        <authorList>
            <person name="Varga T."/>
            <person name="Krizsan K."/>
            <person name="Foldi C."/>
            <person name="Dima B."/>
            <person name="Sanchez-Garcia M."/>
            <person name="Sanchez-Ramirez S."/>
            <person name="Szollosi G.J."/>
            <person name="Szarkandi J.G."/>
            <person name="Papp V."/>
            <person name="Albert L."/>
            <person name="Andreopoulos W."/>
            <person name="Angelini C."/>
            <person name="Antonin V."/>
            <person name="Barry K.W."/>
            <person name="Bougher N.L."/>
            <person name="Buchanan P."/>
            <person name="Buyck B."/>
            <person name="Bense V."/>
            <person name="Catcheside P."/>
            <person name="Chovatia M."/>
            <person name="Cooper J."/>
            <person name="Damon W."/>
            <person name="Desjardin D."/>
            <person name="Finy P."/>
            <person name="Geml J."/>
            <person name="Haridas S."/>
            <person name="Hughes K."/>
            <person name="Justo A."/>
            <person name="Karasinski D."/>
            <person name="Kautmanova I."/>
            <person name="Kiss B."/>
            <person name="Kocsube S."/>
            <person name="Kotiranta H."/>
            <person name="LaButti K.M."/>
            <person name="Lechner B.E."/>
            <person name="Liimatainen K."/>
            <person name="Lipzen A."/>
            <person name="Lukacs Z."/>
            <person name="Mihaltcheva S."/>
            <person name="Morgado L.N."/>
            <person name="Niskanen T."/>
            <person name="Noordeloos M.E."/>
            <person name="Ohm R.A."/>
            <person name="Ortiz-Santana B."/>
            <person name="Ovrebo C."/>
            <person name="Racz N."/>
            <person name="Riley R."/>
            <person name="Savchenko A."/>
            <person name="Shiryaev A."/>
            <person name="Soop K."/>
            <person name="Spirin V."/>
            <person name="Szebenyi C."/>
            <person name="Tomsovsky M."/>
            <person name="Tulloss R.E."/>
            <person name="Uehling J."/>
            <person name="Grigoriev I.V."/>
            <person name="Vagvolgyi C."/>
            <person name="Papp T."/>
            <person name="Martin F.M."/>
            <person name="Miettinen O."/>
            <person name="Hibbett D.S."/>
            <person name="Nagy L.G."/>
        </authorList>
    </citation>
    <scope>NUCLEOTIDE SEQUENCE [LARGE SCALE GENOMIC DNA]</scope>
    <source>
        <strain evidence="11 12">OMC1185</strain>
    </source>
</reference>
<dbReference type="InterPro" id="IPR011707">
    <property type="entry name" value="Cu-oxidase-like_N"/>
</dbReference>
<dbReference type="PANTHER" id="PTHR11709">
    <property type="entry name" value="MULTI-COPPER OXIDASE"/>
    <property type="match status" value="1"/>
</dbReference>
<dbReference type="InterPro" id="IPR001117">
    <property type="entry name" value="Cu-oxidase_2nd"/>
</dbReference>
<evidence type="ECO:0000256" key="4">
    <source>
        <dbReference type="ARBA" id="ARBA00023008"/>
    </source>
</evidence>
<dbReference type="STRING" id="5364.A0A5C3MVB8"/>
<dbReference type="GO" id="GO:0005507">
    <property type="term" value="F:copper ion binding"/>
    <property type="evidence" value="ECO:0007669"/>
    <property type="project" value="InterPro"/>
</dbReference>
<name>A0A5C3MVB8_9AGAM</name>
<dbReference type="SUPFAM" id="SSF49503">
    <property type="entry name" value="Cupredoxins"/>
    <property type="match status" value="3"/>
</dbReference>
<keyword evidence="3" id="KW-0560">Oxidoreductase</keyword>
<sequence>MSFASFSILLTLALATGTFAKDHITNLDVVNKFISPDGHNRSAVLVNGVFPAPLISAEKGQRFLLNTTDKLDNRTMETSTTIHWHGMLQHKTAWSDGAAWVSQCPIDPGDHFLYNFTSPRQAGTFWYHSHIGTQYCDGLRGPLVIYDPDDPYYDDYDVDDETTVITLADWYHQPLALNQTFPFPTNDATTINGKGRTIDMTYNGTDYLSQIEVEHGKRYRFRLINTSCDPYYNFTIDGHKMTVIEADGVTVESVSEVDQIQIHAGQRYSFILHANQKPANYWVHANPNLGSTVNSNDSSLNAAILRYKSVPLSLPNATVVSTPKKPLLETDLHVRLNESSCKHRANGFYQPLHHVKTPGGCAPGAVDKSFFFNTTFDISDTAFHVNGTTYQNPPLPVMLQILNGNYKAQELLPTGSVYPLPRNSTIEISFYANNTGPSPHPIHLHGHTFWVVRSAGNASYNFDNPVIRDTVSIGNTDSDRTTIRFRTDNPGPWFMHCHIDYHLNDGFAVVMAEEPDQVVATNSPIPKAWYDLCPSSILTGNQTHH</sequence>
<keyword evidence="5" id="KW-1015">Disulfide bond</keyword>
<dbReference type="CDD" id="cd13903">
    <property type="entry name" value="CuRO_3_Tv-LCC_like"/>
    <property type="match status" value="1"/>
</dbReference>
<gene>
    <name evidence="11" type="ORF">OE88DRAFT_1220880</name>
</gene>
<evidence type="ECO:0000259" key="10">
    <source>
        <dbReference type="Pfam" id="PF07732"/>
    </source>
</evidence>
<evidence type="ECO:0000256" key="1">
    <source>
        <dbReference type="ARBA" id="ARBA00010609"/>
    </source>
</evidence>
<feature type="chain" id="PRO_5022761485" evidence="7">
    <location>
        <begin position="21"/>
        <end position="545"/>
    </location>
</feature>
<dbReference type="InterPro" id="IPR045087">
    <property type="entry name" value="Cu-oxidase_fam"/>
</dbReference>
<feature type="domain" description="Plastocyanin-like" evidence="10">
    <location>
        <begin position="32"/>
        <end position="149"/>
    </location>
</feature>
<dbReference type="PANTHER" id="PTHR11709:SF511">
    <property type="entry name" value="LACCASE"/>
    <property type="match status" value="1"/>
</dbReference>
<evidence type="ECO:0000256" key="5">
    <source>
        <dbReference type="ARBA" id="ARBA00023157"/>
    </source>
</evidence>
<dbReference type="Pfam" id="PF00394">
    <property type="entry name" value="Cu-oxidase"/>
    <property type="match status" value="1"/>
</dbReference>
<keyword evidence="7" id="KW-0732">Signal</keyword>
<dbReference type="OrthoDB" id="2121828at2759"/>
<feature type="signal peptide" evidence="7">
    <location>
        <begin position="1"/>
        <end position="20"/>
    </location>
</feature>
<dbReference type="Proteomes" id="UP000305948">
    <property type="component" value="Unassembled WGS sequence"/>
</dbReference>
<dbReference type="GO" id="GO:0016491">
    <property type="term" value="F:oxidoreductase activity"/>
    <property type="evidence" value="ECO:0007669"/>
    <property type="project" value="UniProtKB-KW"/>
</dbReference>
<keyword evidence="6" id="KW-0325">Glycoprotein</keyword>
<dbReference type="AlphaFoldDB" id="A0A5C3MVB8"/>
<dbReference type="FunFam" id="2.60.40.420:FF:000045">
    <property type="entry name" value="Laccase 2"/>
    <property type="match status" value="1"/>
</dbReference>
<keyword evidence="12" id="KW-1185">Reference proteome</keyword>
<dbReference type="Pfam" id="PF07731">
    <property type="entry name" value="Cu-oxidase_2"/>
    <property type="match status" value="1"/>
</dbReference>
<evidence type="ECO:0000313" key="12">
    <source>
        <dbReference type="Proteomes" id="UP000305948"/>
    </source>
</evidence>
<dbReference type="PROSITE" id="PS00079">
    <property type="entry name" value="MULTICOPPER_OXIDASE1"/>
    <property type="match status" value="1"/>
</dbReference>
<evidence type="ECO:0000256" key="7">
    <source>
        <dbReference type="SAM" id="SignalP"/>
    </source>
</evidence>
<dbReference type="EMBL" id="ML213545">
    <property type="protein sequence ID" value="TFK45381.1"/>
    <property type="molecule type" value="Genomic_DNA"/>
</dbReference>
<evidence type="ECO:0000259" key="9">
    <source>
        <dbReference type="Pfam" id="PF07731"/>
    </source>
</evidence>
<evidence type="ECO:0000313" key="11">
    <source>
        <dbReference type="EMBL" id="TFK45381.1"/>
    </source>
</evidence>
<proteinExistence type="inferred from homology"/>
<feature type="domain" description="Plastocyanin-like" evidence="9">
    <location>
        <begin position="392"/>
        <end position="516"/>
    </location>
</feature>
<keyword evidence="2" id="KW-0479">Metal-binding</keyword>
<evidence type="ECO:0000259" key="8">
    <source>
        <dbReference type="Pfam" id="PF00394"/>
    </source>
</evidence>
<comment type="similarity">
    <text evidence="1">Belongs to the multicopper oxidase family.</text>
</comment>
<keyword evidence="4" id="KW-0186">Copper</keyword>
<evidence type="ECO:0000256" key="6">
    <source>
        <dbReference type="ARBA" id="ARBA00023180"/>
    </source>
</evidence>
<feature type="domain" description="Plastocyanin-like" evidence="8">
    <location>
        <begin position="161"/>
        <end position="308"/>
    </location>
</feature>
<evidence type="ECO:0000256" key="3">
    <source>
        <dbReference type="ARBA" id="ARBA00023002"/>
    </source>
</evidence>